<dbReference type="OrthoDB" id="9795283at2"/>
<reference evidence="1 2" key="1">
    <citation type="submission" date="2017-09" db="EMBL/GenBank/DDBJ databases">
        <authorList>
            <person name="Ehlers B."/>
            <person name="Leendertz F.H."/>
        </authorList>
    </citation>
    <scope>NUCLEOTIDE SEQUENCE [LARGE SCALE GENOMIC DNA]</scope>
    <source>
        <strain evidence="1 2">DSM 16848</strain>
    </source>
</reference>
<name>A0A286EGX9_9NEIS</name>
<proteinExistence type="predicted"/>
<accession>A0A286EGX9</accession>
<dbReference type="Gene3D" id="1.10.10.690">
    <property type="entry name" value="YidB-like"/>
    <property type="match status" value="1"/>
</dbReference>
<evidence type="ECO:0008006" key="3">
    <source>
        <dbReference type="Google" id="ProtNLM"/>
    </source>
</evidence>
<dbReference type="SUPFAM" id="SSF140804">
    <property type="entry name" value="YidB-like"/>
    <property type="match status" value="1"/>
</dbReference>
<evidence type="ECO:0000313" key="1">
    <source>
        <dbReference type="EMBL" id="SOD70181.1"/>
    </source>
</evidence>
<sequence>MSLLNSLLSTAASSLLSDTDGNGQIQAIELFQKLTQQNGGVGAVLAQLQQSGLDSIVQSWVGNGDNAPVGADQLQNALGGGLAQAAAQMGLDGNQASSLLAQYLPQIVNGLTPNGNAADADGFGMDDIARLAMQFLNK</sequence>
<dbReference type="InterPro" id="IPR045372">
    <property type="entry name" value="YidB"/>
</dbReference>
<dbReference type="Pfam" id="PF20159">
    <property type="entry name" value="YidB"/>
    <property type="match status" value="1"/>
</dbReference>
<dbReference type="InterPro" id="IPR027405">
    <property type="entry name" value="YidB-like"/>
</dbReference>
<dbReference type="RefSeq" id="WP_097114971.1">
    <property type="nucleotide sequence ID" value="NZ_CP083931.1"/>
</dbReference>
<gene>
    <name evidence="1" type="ORF">SAMN02746062_02012</name>
</gene>
<dbReference type="PROSITE" id="PS00018">
    <property type="entry name" value="EF_HAND_1"/>
    <property type="match status" value="1"/>
</dbReference>
<dbReference type="EMBL" id="OCNF01000023">
    <property type="protein sequence ID" value="SOD70181.1"/>
    <property type="molecule type" value="Genomic_DNA"/>
</dbReference>
<dbReference type="Proteomes" id="UP000219669">
    <property type="component" value="Unassembled WGS sequence"/>
</dbReference>
<protein>
    <recommendedName>
        <fullName evidence="3">DUF937 domain-containing protein</fullName>
    </recommendedName>
</protein>
<organism evidence="1 2">
    <name type="scientific">Alysiella filiformis DSM 16848</name>
    <dbReference type="NCBI Taxonomy" id="1120981"/>
    <lineage>
        <taxon>Bacteria</taxon>
        <taxon>Pseudomonadati</taxon>
        <taxon>Pseudomonadota</taxon>
        <taxon>Betaproteobacteria</taxon>
        <taxon>Neisseriales</taxon>
        <taxon>Neisseriaceae</taxon>
        <taxon>Alysiella</taxon>
    </lineage>
</organism>
<evidence type="ECO:0000313" key="2">
    <source>
        <dbReference type="Proteomes" id="UP000219669"/>
    </source>
</evidence>
<dbReference type="AlphaFoldDB" id="A0A286EGX9"/>
<dbReference type="InterPro" id="IPR018247">
    <property type="entry name" value="EF_Hand_1_Ca_BS"/>
</dbReference>
<keyword evidence="2" id="KW-1185">Reference proteome</keyword>